<dbReference type="CDD" id="cd03230">
    <property type="entry name" value="ABC_DR_subfamily_A"/>
    <property type="match status" value="1"/>
</dbReference>
<evidence type="ECO:0000256" key="2">
    <source>
        <dbReference type="ARBA" id="ARBA00022741"/>
    </source>
</evidence>
<organism evidence="5 6">
    <name type="scientific">Pseudomonas nitroreducens</name>
    <dbReference type="NCBI Taxonomy" id="46680"/>
    <lineage>
        <taxon>Bacteria</taxon>
        <taxon>Pseudomonadati</taxon>
        <taxon>Pseudomonadota</taxon>
        <taxon>Gammaproteobacteria</taxon>
        <taxon>Pseudomonadales</taxon>
        <taxon>Pseudomonadaceae</taxon>
        <taxon>Pseudomonas</taxon>
    </lineage>
</organism>
<sequence>MNPVEIQDATLDYGGFTALHGLDLQLGAGEVLGLLGHNGAGKTTTIKLILGLLRPTRGSVRVFGQSPGDPAVRRRIGFLPENVTFYPQLSGRETLQHFARLKGARPAEVDELLEQVGLGHAAQRRVKTYSKGMRQRLGLAQALLGQPQLLLLDEPTVGLDPLATIELYQWLDRLRAQGTGIILCSHVLPGVESHIDRAAILAKGRLLTAGSLADLRRDARLPVRIRYAGRLDGDWPQHWREAGHGVTALDGRRVEVRVGEAHQHEVLSVLLAEQAQELEVLPPSLEDLYRHHMQSAHAGVPT</sequence>
<evidence type="ECO:0000259" key="4">
    <source>
        <dbReference type="PROSITE" id="PS50893"/>
    </source>
</evidence>
<dbReference type="KEGG" id="pnt:G5B91_32055"/>
<dbReference type="EMBL" id="CP049140">
    <property type="protein sequence ID" value="QIE90638.1"/>
    <property type="molecule type" value="Genomic_DNA"/>
</dbReference>
<dbReference type="RefSeq" id="WP_024766097.1">
    <property type="nucleotide sequence ID" value="NZ_CP049140.1"/>
</dbReference>
<evidence type="ECO:0000313" key="6">
    <source>
        <dbReference type="Proteomes" id="UP000501063"/>
    </source>
</evidence>
<dbReference type="PROSITE" id="PS50893">
    <property type="entry name" value="ABC_TRANSPORTER_2"/>
    <property type="match status" value="1"/>
</dbReference>
<evidence type="ECO:0000313" key="5">
    <source>
        <dbReference type="EMBL" id="QIE90638.1"/>
    </source>
</evidence>
<dbReference type="Gene3D" id="3.40.50.300">
    <property type="entry name" value="P-loop containing nucleotide triphosphate hydrolases"/>
    <property type="match status" value="1"/>
</dbReference>
<dbReference type="PANTHER" id="PTHR42939">
    <property type="entry name" value="ABC TRANSPORTER ATP-BINDING PROTEIN ALBC-RELATED"/>
    <property type="match status" value="1"/>
</dbReference>
<name>A0A6G6J5L1_PSENT</name>
<dbReference type="SUPFAM" id="SSF52540">
    <property type="entry name" value="P-loop containing nucleoside triphosphate hydrolases"/>
    <property type="match status" value="1"/>
</dbReference>
<feature type="domain" description="ABC transporter" evidence="4">
    <location>
        <begin position="4"/>
        <end position="228"/>
    </location>
</feature>
<dbReference type="GO" id="GO:0016887">
    <property type="term" value="F:ATP hydrolysis activity"/>
    <property type="evidence" value="ECO:0007669"/>
    <property type="project" value="InterPro"/>
</dbReference>
<dbReference type="PROSITE" id="PS00211">
    <property type="entry name" value="ABC_TRANSPORTER_1"/>
    <property type="match status" value="1"/>
</dbReference>
<dbReference type="Proteomes" id="UP000501063">
    <property type="component" value="Chromosome"/>
</dbReference>
<dbReference type="GO" id="GO:0005524">
    <property type="term" value="F:ATP binding"/>
    <property type="evidence" value="ECO:0007669"/>
    <property type="project" value="UniProtKB-KW"/>
</dbReference>
<accession>A0A6G6J5L1</accession>
<evidence type="ECO:0000256" key="3">
    <source>
        <dbReference type="ARBA" id="ARBA00022840"/>
    </source>
</evidence>
<dbReference type="InterPro" id="IPR003593">
    <property type="entry name" value="AAA+_ATPase"/>
</dbReference>
<keyword evidence="2" id="KW-0547">Nucleotide-binding</keyword>
<gene>
    <name evidence="5" type="ORF">G5B91_32055</name>
</gene>
<dbReference type="AlphaFoldDB" id="A0A6G6J5L1"/>
<dbReference type="InterPro" id="IPR003439">
    <property type="entry name" value="ABC_transporter-like_ATP-bd"/>
</dbReference>
<keyword evidence="3 5" id="KW-0067">ATP-binding</keyword>
<dbReference type="InterPro" id="IPR051782">
    <property type="entry name" value="ABC_Transporter_VariousFunc"/>
</dbReference>
<reference evidence="5 6" key="1">
    <citation type="submission" date="2020-02" db="EMBL/GenBank/DDBJ databases">
        <title>Integrative conjugative elements (ICEs) and plasmids drive adaptation of Pseudomonas nitroreducens strain HBP1 to wastewater environment.</title>
        <authorList>
            <person name="Sentchilo V."/>
            <person name="Carraro N."/>
            <person name="Bertelli C."/>
            <person name="van der Meer J.R."/>
        </authorList>
    </citation>
    <scope>NUCLEOTIDE SEQUENCE [LARGE SCALE GENOMIC DNA]</scope>
    <source>
        <strain evidence="5 6">HBP1</strain>
    </source>
</reference>
<dbReference type="InterPro" id="IPR017871">
    <property type="entry name" value="ABC_transporter-like_CS"/>
</dbReference>
<dbReference type="InterPro" id="IPR027417">
    <property type="entry name" value="P-loop_NTPase"/>
</dbReference>
<keyword evidence="1" id="KW-0813">Transport</keyword>
<evidence type="ECO:0000256" key="1">
    <source>
        <dbReference type="ARBA" id="ARBA00022448"/>
    </source>
</evidence>
<protein>
    <submittedName>
        <fullName evidence="5">ABC transporter ATP-binding protein</fullName>
    </submittedName>
</protein>
<proteinExistence type="predicted"/>
<dbReference type="SMART" id="SM00382">
    <property type="entry name" value="AAA"/>
    <property type="match status" value="1"/>
</dbReference>
<dbReference type="PANTHER" id="PTHR42939:SF1">
    <property type="entry name" value="ABC TRANSPORTER ATP-BINDING PROTEIN ALBC-RELATED"/>
    <property type="match status" value="1"/>
</dbReference>
<dbReference type="Pfam" id="PF00005">
    <property type="entry name" value="ABC_tran"/>
    <property type="match status" value="1"/>
</dbReference>